<proteinExistence type="predicted"/>
<evidence type="ECO:0000313" key="2">
    <source>
        <dbReference type="Proteomes" id="UP000604383"/>
    </source>
</evidence>
<dbReference type="RefSeq" id="WP_008816280.1">
    <property type="nucleotide sequence ID" value="NZ_CP048837.1"/>
</dbReference>
<dbReference type="Proteomes" id="UP000604383">
    <property type="component" value="Unassembled WGS sequence"/>
</dbReference>
<dbReference type="EMBL" id="WWTN01000052">
    <property type="protein sequence ID" value="MZH58046.1"/>
    <property type="molecule type" value="Genomic_DNA"/>
</dbReference>
<comment type="caution">
    <text evidence="1">The sequence shown here is derived from an EMBL/GenBank/DDBJ whole genome shotgun (WGS) entry which is preliminary data.</text>
</comment>
<organism evidence="1 2">
    <name type="scientific">Clostridium innocuum</name>
    <dbReference type="NCBI Taxonomy" id="1522"/>
    <lineage>
        <taxon>Bacteria</taxon>
        <taxon>Bacillati</taxon>
        <taxon>Bacillota</taxon>
        <taxon>Clostridia</taxon>
        <taxon>Eubacteriales</taxon>
        <taxon>Clostridiaceae</taxon>
        <taxon>Clostridium</taxon>
    </lineage>
</organism>
<dbReference type="AlphaFoldDB" id="A0AB36BBA8"/>
<sequence>MKTSMKTIMMMYVSQLQSPGLSACLFVSGVFSYPCRMMIQGTLFYYMSSLTADYRRTLFTQFQT</sequence>
<gene>
    <name evidence="1" type="ORF">GT664_20350</name>
</gene>
<accession>A0AB36BBA8</accession>
<name>A0AB36BBA8_CLOIN</name>
<protein>
    <submittedName>
        <fullName evidence="1">Uncharacterized protein</fullName>
    </submittedName>
</protein>
<reference evidence="1" key="1">
    <citation type="journal article" date="2019" name="Nat. Med.">
        <title>A library of human gut bacterial isolates paired with longitudinal multiomics data enables mechanistic microbiome research.</title>
        <authorList>
            <person name="Poyet M."/>
            <person name="Groussin M."/>
            <person name="Gibbons S.M."/>
            <person name="Avila-Pacheco J."/>
            <person name="Jiang X."/>
            <person name="Kearney S.M."/>
            <person name="Perrotta A.R."/>
            <person name="Berdy B."/>
            <person name="Zhao S."/>
            <person name="Lieberman T.D."/>
            <person name="Swanson P.K."/>
            <person name="Smith M."/>
            <person name="Roesemann S."/>
            <person name="Alexander J.E."/>
            <person name="Rich S.A."/>
            <person name="Livny J."/>
            <person name="Vlamakis H."/>
            <person name="Clish C."/>
            <person name="Bullock K."/>
            <person name="Deik A."/>
            <person name="Scott J."/>
            <person name="Pierce K.A."/>
            <person name="Xavier R.J."/>
            <person name="Alm E.J."/>
        </authorList>
    </citation>
    <scope>NUCLEOTIDE SEQUENCE</scope>
    <source>
        <strain evidence="1">BIOML-A12</strain>
    </source>
</reference>
<dbReference type="PROSITE" id="PS51257">
    <property type="entry name" value="PROKAR_LIPOPROTEIN"/>
    <property type="match status" value="1"/>
</dbReference>
<evidence type="ECO:0000313" key="1">
    <source>
        <dbReference type="EMBL" id="MZH58046.1"/>
    </source>
</evidence>